<dbReference type="AlphaFoldDB" id="A0A010RTA2"/>
<dbReference type="OrthoDB" id="4851064at2759"/>
<feature type="chain" id="PRO_5001457237" evidence="2">
    <location>
        <begin position="26"/>
        <end position="1005"/>
    </location>
</feature>
<dbReference type="EMBL" id="JARH01000375">
    <property type="protein sequence ID" value="EXF81289.1"/>
    <property type="molecule type" value="Genomic_DNA"/>
</dbReference>
<dbReference type="eggNOG" id="ENOG502TKXN">
    <property type="taxonomic scope" value="Eukaryota"/>
</dbReference>
<keyword evidence="2" id="KW-0732">Signal</keyword>
<dbReference type="KEGG" id="cfj:CFIO01_07809"/>
<evidence type="ECO:0000313" key="4">
    <source>
        <dbReference type="Proteomes" id="UP000020467"/>
    </source>
</evidence>
<feature type="region of interest" description="Disordered" evidence="1">
    <location>
        <begin position="262"/>
        <end position="306"/>
    </location>
</feature>
<gene>
    <name evidence="3" type="ORF">CFIO01_07809</name>
</gene>
<comment type="caution">
    <text evidence="3">The sequence shown here is derived from an EMBL/GenBank/DDBJ whole genome shotgun (WGS) entry which is preliminary data.</text>
</comment>
<accession>A0A010RTA2</accession>
<dbReference type="Proteomes" id="UP000020467">
    <property type="component" value="Unassembled WGS sequence"/>
</dbReference>
<feature type="compositionally biased region" description="Acidic residues" evidence="1">
    <location>
        <begin position="267"/>
        <end position="279"/>
    </location>
</feature>
<evidence type="ECO:0000313" key="3">
    <source>
        <dbReference type="EMBL" id="EXF81289.1"/>
    </source>
</evidence>
<dbReference type="HOGENOM" id="CLU_298760_0_0_1"/>
<protein>
    <submittedName>
        <fullName evidence="3">Uncharacterized protein</fullName>
    </submittedName>
</protein>
<keyword evidence="4" id="KW-1185">Reference proteome</keyword>
<name>A0A010RTA2_9PEZI</name>
<organism evidence="3 4">
    <name type="scientific">Colletotrichum fioriniae PJ7</name>
    <dbReference type="NCBI Taxonomy" id="1445577"/>
    <lineage>
        <taxon>Eukaryota</taxon>
        <taxon>Fungi</taxon>
        <taxon>Dikarya</taxon>
        <taxon>Ascomycota</taxon>
        <taxon>Pezizomycotina</taxon>
        <taxon>Sordariomycetes</taxon>
        <taxon>Hypocreomycetidae</taxon>
        <taxon>Glomerellales</taxon>
        <taxon>Glomerellaceae</taxon>
        <taxon>Colletotrichum</taxon>
        <taxon>Colletotrichum acutatum species complex</taxon>
    </lineage>
</organism>
<proteinExistence type="predicted"/>
<feature type="region of interest" description="Disordered" evidence="1">
    <location>
        <begin position="802"/>
        <end position="834"/>
    </location>
</feature>
<feature type="compositionally biased region" description="Polar residues" evidence="1">
    <location>
        <begin position="292"/>
        <end position="306"/>
    </location>
</feature>
<feature type="compositionally biased region" description="Polar residues" evidence="1">
    <location>
        <begin position="825"/>
        <end position="834"/>
    </location>
</feature>
<sequence length="1005" mass="109604">MLMEVVIRFSIVLGLLASLASTSTSRSSESPYLPDAPDTSNSDLVSVITNLQALGNYHEVPLTTKPPKSSASAEEWATYYAFTPSGNLSRIISKPTTSHSLISNTEDAISISQETSLGQISTSGPVFSTDIISTAASRDSEIQLPSTVDDTRLFSTMTYSSQPTPTSTMTTIPHGLFIQTLANTAWKSNTWITTTASDGSPTVIPVLVGCPSCGVVNGGGILLWNLPNLPHVSFKIPGFPNLPQFSLSCIQILGMQLGACPGPVSEDSTDGSEEGDEDGQSSTVRTKDTPSKTELQTSTTMNSPTSQSCTITSTASHCIATCSPRLIGTSSTITCFTTACHETIIGCSVTGTTATRTKQPCPTGIDMGPRKRAMDDDETCDVVCPDWRYIHDPELDDLEEFGQDDTILERTAVAGRILMPRKPPRARPERVEKIGECEIKDAWPRGNPVTIPSYSSGIKFVEAEKAGFPGVNEARRASSLAVPRWYSTTTIPAPVCTAEVVLVDVEKIEHWADDSQRPSLDHVWEKSWLTKFLASTISNDAASLQQGADGEARKMTCNDFKRYIFNTLDQNGVGTQNLLHEVYKSLPSHENVEFVGMIQELNGNAKGLLWDEDRLKASMRNRRDLEVVGNQIGVALNNMDAKLDALLRIQHGVGLINIEAAIELAQKTNRRIYNAFRQVDRELATQNTAVQPLIRRGGFFAPLFRSYMDALLDHPENGIKALVQREVVSMKQNIAQSLSDLDARSRDITYMNEGPRYRKLKTKWDVFQALPQSTWTIEMSWEWPSCDVVARKDGSDPGVCELPQATSTTTSSRTTSHKQTKKITDSPTASKSTMLTDLPTMAPISCGTEDCETISCAGGGTGECLALPMGRGYACGCQPRTWTISHTSMIVHVTTTTTTASTLRSQQSTPPKASSTTLAPAVRWTQSCNVGGLRFDRETATGWVEEFCKDANKKKWSDDKWFSAAVDGKLVKTKGIKVFETDSEDDVSSYKFTLHVVKPSYVEGN</sequence>
<evidence type="ECO:0000256" key="1">
    <source>
        <dbReference type="SAM" id="MobiDB-lite"/>
    </source>
</evidence>
<reference evidence="3 4" key="1">
    <citation type="submission" date="2014-02" db="EMBL/GenBank/DDBJ databases">
        <title>The genome sequence of Colletotrichum fioriniae PJ7.</title>
        <authorList>
            <person name="Baroncelli R."/>
            <person name="Thon M.R."/>
        </authorList>
    </citation>
    <scope>NUCLEOTIDE SEQUENCE [LARGE SCALE GENOMIC DNA]</scope>
    <source>
        <strain evidence="3 4">PJ7</strain>
    </source>
</reference>
<dbReference type="STRING" id="1445577.A0A010RTA2"/>
<feature type="signal peptide" evidence="2">
    <location>
        <begin position="1"/>
        <end position="25"/>
    </location>
</feature>
<evidence type="ECO:0000256" key="2">
    <source>
        <dbReference type="SAM" id="SignalP"/>
    </source>
</evidence>